<evidence type="ECO:0000256" key="2">
    <source>
        <dbReference type="SAM" id="MobiDB-lite"/>
    </source>
</evidence>
<dbReference type="Pfam" id="PF25881">
    <property type="entry name" value="HH_YBHG"/>
    <property type="match status" value="1"/>
</dbReference>
<evidence type="ECO:0000256" key="3">
    <source>
        <dbReference type="SAM" id="Phobius"/>
    </source>
</evidence>
<dbReference type="Gene3D" id="2.40.30.170">
    <property type="match status" value="1"/>
</dbReference>
<evidence type="ECO:0000313" key="6">
    <source>
        <dbReference type="Proteomes" id="UP000322699"/>
    </source>
</evidence>
<evidence type="ECO:0000256" key="1">
    <source>
        <dbReference type="SAM" id="Coils"/>
    </source>
</evidence>
<feature type="domain" description="YbhG-like alpha-helical hairpin" evidence="4">
    <location>
        <begin position="160"/>
        <end position="286"/>
    </location>
</feature>
<feature type="compositionally biased region" description="Low complexity" evidence="2">
    <location>
        <begin position="23"/>
        <end position="33"/>
    </location>
</feature>
<keyword evidence="1" id="KW-0175">Coiled coil</keyword>
<dbReference type="OrthoDB" id="266524at2"/>
<evidence type="ECO:0000313" key="5">
    <source>
        <dbReference type="EMBL" id="KAA1258670.1"/>
    </source>
</evidence>
<dbReference type="RefSeq" id="WP_068265103.1">
    <property type="nucleotide sequence ID" value="NZ_LWSK01000076.1"/>
</dbReference>
<dbReference type="EMBL" id="VRLW01000001">
    <property type="protein sequence ID" value="KAA1258670.1"/>
    <property type="molecule type" value="Genomic_DNA"/>
</dbReference>
<accession>A0A5B1CGF8</accession>
<dbReference type="Proteomes" id="UP000322699">
    <property type="component" value="Unassembled WGS sequence"/>
</dbReference>
<dbReference type="Gene3D" id="2.40.50.100">
    <property type="match status" value="2"/>
</dbReference>
<dbReference type="PANTHER" id="PTHR30438:SF2">
    <property type="entry name" value="MEMBRANE PROTEIN"/>
    <property type="match status" value="1"/>
</dbReference>
<protein>
    <submittedName>
        <fullName evidence="5">Multidrug resistance protein MdtA</fullName>
    </submittedName>
</protein>
<proteinExistence type="predicted"/>
<gene>
    <name evidence="5" type="primary">mdtA_1</name>
    <name evidence="5" type="ORF">LF1_11920</name>
</gene>
<keyword evidence="3" id="KW-0472">Membrane</keyword>
<keyword evidence="6" id="KW-1185">Reference proteome</keyword>
<feature type="transmembrane region" description="Helical" evidence="3">
    <location>
        <begin position="57"/>
        <end position="78"/>
    </location>
</feature>
<dbReference type="PANTHER" id="PTHR30438">
    <property type="entry name" value="36 KDA ANTIGEN-RELATED"/>
    <property type="match status" value="1"/>
</dbReference>
<feature type="coiled-coil region" evidence="1">
    <location>
        <begin position="192"/>
        <end position="253"/>
    </location>
</feature>
<dbReference type="AlphaFoldDB" id="A0A5B1CGF8"/>
<keyword evidence="3" id="KW-1133">Transmembrane helix</keyword>
<organism evidence="5 6">
    <name type="scientific">Rubripirellula obstinata</name>
    <dbReference type="NCBI Taxonomy" id="406547"/>
    <lineage>
        <taxon>Bacteria</taxon>
        <taxon>Pseudomonadati</taxon>
        <taxon>Planctomycetota</taxon>
        <taxon>Planctomycetia</taxon>
        <taxon>Pirellulales</taxon>
        <taxon>Pirellulaceae</taxon>
        <taxon>Rubripirellula</taxon>
    </lineage>
</organism>
<reference evidence="5 6" key="1">
    <citation type="submission" date="2019-08" db="EMBL/GenBank/DDBJ databases">
        <title>Deep-cultivation of Planctomycetes and their phenomic and genomic characterization uncovers novel biology.</title>
        <authorList>
            <person name="Wiegand S."/>
            <person name="Jogler M."/>
            <person name="Boedeker C."/>
            <person name="Pinto D."/>
            <person name="Vollmers J."/>
            <person name="Rivas-Marin E."/>
            <person name="Kohn T."/>
            <person name="Peeters S.H."/>
            <person name="Heuer A."/>
            <person name="Rast P."/>
            <person name="Oberbeckmann S."/>
            <person name="Bunk B."/>
            <person name="Jeske O."/>
            <person name="Meyerdierks A."/>
            <person name="Storesund J.E."/>
            <person name="Kallscheuer N."/>
            <person name="Luecker S."/>
            <person name="Lage O.M."/>
            <person name="Pohl T."/>
            <person name="Merkel B.J."/>
            <person name="Hornburger P."/>
            <person name="Mueller R.-W."/>
            <person name="Bruemmer F."/>
            <person name="Labrenz M."/>
            <person name="Spormann A.M."/>
            <person name="Op Den Camp H."/>
            <person name="Overmann J."/>
            <person name="Amann R."/>
            <person name="Jetten M.S.M."/>
            <person name="Mascher T."/>
            <person name="Medema M.H."/>
            <person name="Devos D.P."/>
            <person name="Kaster A.-K."/>
            <person name="Ovreas L."/>
            <person name="Rohde M."/>
            <person name="Galperin M.Y."/>
            <person name="Jogler C."/>
        </authorList>
    </citation>
    <scope>NUCLEOTIDE SEQUENCE [LARGE SCALE GENOMIC DNA]</scope>
    <source>
        <strain evidence="5 6">LF1</strain>
    </source>
</reference>
<evidence type="ECO:0000259" key="4">
    <source>
        <dbReference type="Pfam" id="PF25881"/>
    </source>
</evidence>
<feature type="compositionally biased region" description="Basic and acidic residues" evidence="2">
    <location>
        <begin position="1"/>
        <end position="19"/>
    </location>
</feature>
<dbReference type="InterPro" id="IPR059052">
    <property type="entry name" value="HH_YbhG-like"/>
</dbReference>
<sequence>MSTMEALDKKQKKPRETSEPGKQTGQQTGQQTGSVDPSDAIKLSDQLKKSPRGELRWWLVICLMLVPIGIAMLVFILVSTSSKGKPATSTASTAVNRVRVGVQQVGSIAAPDVATRYRGLVVPRRESSLSFRRSGPVENVMVDAGDALKAGDTIAVLDTSDLIAQADLADSEQRVAKAQFDEAIAGPRKQTIAAAEARVEQLEAQLIASRNRLNRRQRLVKARAASIEELQDEQQATDRLTAATNEAESQLQELIEGTRSEQIQAAKARLDMSAASRRLIDVQLSDSRIVAPFDCVITERLIDEGSVVGPNQAVVSIAEQPPLEANFGVPASTASTLNIGDEVQISVGKNGDRRQSGTVVRMQPRVDPITRTREMVVEFDTDEISLIGQPATLWLSADRLRDRQALASTVKKDTEANFWIPSGSLVRGVRGLWAIYAARPDETNASSGATKGFDATVSLLDAKIIKTAGPMSLVTVSLSADDWIITDGVHRVAPGVHVTGIVR</sequence>
<feature type="region of interest" description="Disordered" evidence="2">
    <location>
        <begin position="1"/>
        <end position="41"/>
    </location>
</feature>
<name>A0A5B1CGF8_9BACT</name>
<dbReference type="SUPFAM" id="SSF111369">
    <property type="entry name" value="HlyD-like secretion proteins"/>
    <property type="match status" value="1"/>
</dbReference>
<dbReference type="GO" id="GO:0005886">
    <property type="term" value="C:plasma membrane"/>
    <property type="evidence" value="ECO:0007669"/>
    <property type="project" value="TreeGrafter"/>
</dbReference>
<comment type="caution">
    <text evidence="5">The sequence shown here is derived from an EMBL/GenBank/DDBJ whole genome shotgun (WGS) entry which is preliminary data.</text>
</comment>
<keyword evidence="3" id="KW-0812">Transmembrane</keyword>